<evidence type="ECO:0000313" key="15">
    <source>
        <dbReference type="EMBL" id="KAK6765334.1"/>
    </source>
</evidence>
<dbReference type="PROSITE" id="PS50092">
    <property type="entry name" value="TSP1"/>
    <property type="match status" value="1"/>
</dbReference>
<dbReference type="PANTHER" id="PTHR10127">
    <property type="entry name" value="DISCOIDIN, CUB, EGF, LAMININ , AND ZINC METALLOPROTEASE DOMAIN CONTAINING"/>
    <property type="match status" value="1"/>
</dbReference>
<evidence type="ECO:0000256" key="9">
    <source>
        <dbReference type="PROSITE-ProRule" id="PRU00059"/>
    </source>
</evidence>
<dbReference type="PRINTS" id="PR00480">
    <property type="entry name" value="ASTACIN"/>
</dbReference>
<dbReference type="EC" id="3.4.24.-" evidence="11"/>
<feature type="binding site" evidence="10">
    <location>
        <position position="103"/>
    </location>
    <ligand>
        <name>Zn(2+)</name>
        <dbReference type="ChEBI" id="CHEBI:29105"/>
        <note>catalytic</note>
    </ligand>
</feature>
<keyword evidence="8" id="KW-0325">Glycoprotein</keyword>
<dbReference type="Proteomes" id="UP001303046">
    <property type="component" value="Unassembled WGS sequence"/>
</dbReference>
<organism evidence="15 16">
    <name type="scientific">Necator americanus</name>
    <name type="common">Human hookworm</name>
    <dbReference type="NCBI Taxonomy" id="51031"/>
    <lineage>
        <taxon>Eukaryota</taxon>
        <taxon>Metazoa</taxon>
        <taxon>Ecdysozoa</taxon>
        <taxon>Nematoda</taxon>
        <taxon>Chromadorea</taxon>
        <taxon>Rhabditida</taxon>
        <taxon>Rhabditina</taxon>
        <taxon>Rhabditomorpha</taxon>
        <taxon>Strongyloidea</taxon>
        <taxon>Ancylostomatidae</taxon>
        <taxon>Bunostominae</taxon>
        <taxon>Necator</taxon>
    </lineage>
</organism>
<keyword evidence="5 10" id="KW-0862">Zinc</keyword>
<evidence type="ECO:0000256" key="8">
    <source>
        <dbReference type="ARBA" id="ARBA00023180"/>
    </source>
</evidence>
<evidence type="ECO:0000256" key="11">
    <source>
        <dbReference type="RuleBase" id="RU361183"/>
    </source>
</evidence>
<proteinExistence type="predicted"/>
<feature type="region of interest" description="Disordered" evidence="12">
    <location>
        <begin position="423"/>
        <end position="448"/>
    </location>
</feature>
<evidence type="ECO:0000256" key="10">
    <source>
        <dbReference type="PROSITE-ProRule" id="PRU01211"/>
    </source>
</evidence>
<evidence type="ECO:0000256" key="2">
    <source>
        <dbReference type="ARBA" id="ARBA00022670"/>
    </source>
</evidence>
<keyword evidence="2 10" id="KW-0645">Protease</keyword>
<keyword evidence="7" id="KW-1015">Disulfide bond</keyword>
<dbReference type="PROSITE" id="PS00022">
    <property type="entry name" value="EGF_1"/>
    <property type="match status" value="1"/>
</dbReference>
<feature type="binding site" evidence="10">
    <location>
        <position position="97"/>
    </location>
    <ligand>
        <name>Zn(2+)</name>
        <dbReference type="ChEBI" id="CHEBI:29105"/>
        <note>catalytic</note>
    </ligand>
</feature>
<evidence type="ECO:0000259" key="13">
    <source>
        <dbReference type="PROSITE" id="PS01180"/>
    </source>
</evidence>
<feature type="domain" description="CUB" evidence="13">
    <location>
        <begin position="241"/>
        <end position="355"/>
    </location>
</feature>
<dbReference type="InterPro" id="IPR006026">
    <property type="entry name" value="Peptidase_Metallo"/>
</dbReference>
<keyword evidence="16" id="KW-1185">Reference proteome</keyword>
<dbReference type="InterPro" id="IPR001506">
    <property type="entry name" value="Peptidase_M12A"/>
</dbReference>
<comment type="caution">
    <text evidence="15">The sequence shown here is derived from an EMBL/GenBank/DDBJ whole genome shotgun (WGS) entry which is preliminary data.</text>
</comment>
<keyword evidence="6 10" id="KW-0482">Metalloprotease</keyword>
<name>A0ABR1ERQ7_NECAM</name>
<dbReference type="SMART" id="SM00209">
    <property type="entry name" value="TSP1"/>
    <property type="match status" value="1"/>
</dbReference>
<evidence type="ECO:0000256" key="3">
    <source>
        <dbReference type="ARBA" id="ARBA00022723"/>
    </source>
</evidence>
<feature type="active site" evidence="10">
    <location>
        <position position="94"/>
    </location>
</feature>
<dbReference type="SUPFAM" id="SSF49854">
    <property type="entry name" value="Spermadhesin, CUB domain"/>
    <property type="match status" value="1"/>
</dbReference>
<dbReference type="Gene3D" id="3.40.390.10">
    <property type="entry name" value="Collagenase (Catalytic Domain)"/>
    <property type="match status" value="1"/>
</dbReference>
<comment type="cofactor">
    <cofactor evidence="10 11">
        <name>Zn(2+)</name>
        <dbReference type="ChEBI" id="CHEBI:29105"/>
    </cofactor>
    <text evidence="10 11">Binds 1 zinc ion per subunit.</text>
</comment>
<gene>
    <name evidence="15" type="primary">Necator_chrX.g25477</name>
    <name evidence="15" type="ORF">RB195_025311</name>
</gene>
<feature type="binding site" evidence="10">
    <location>
        <position position="93"/>
    </location>
    <ligand>
        <name>Zn(2+)</name>
        <dbReference type="ChEBI" id="CHEBI:29105"/>
        <note>catalytic</note>
    </ligand>
</feature>
<evidence type="ECO:0000256" key="12">
    <source>
        <dbReference type="SAM" id="MobiDB-lite"/>
    </source>
</evidence>
<keyword evidence="3 10" id="KW-0479">Metal-binding</keyword>
<dbReference type="InterPro" id="IPR035914">
    <property type="entry name" value="Sperma_CUB_dom_sf"/>
</dbReference>
<dbReference type="InterPro" id="IPR000859">
    <property type="entry name" value="CUB_dom"/>
</dbReference>
<sequence>MLCSHVREFQQLPRTLEILPLLRKNELLNCPGFYGDGTPISLTDAPKGCVVLFVEVADTGTNTHTTPVNWHAASYIGISIATPGCDVIGIISHEIGHALGIFHEQARPDQERHIAVNYNNIPISRWSNFNSFGPGQAETYGLPYDTGSVMHYGPFGFSSDPDKPTIRTLERIQQSTIGQRIGPSFLDYQAINVAYGCTNHCSPMYCYHNGYPNPNNCSVCTCPDGFHGEFCESIQPSLGDCGAVIMVSNKTRFINSANYPHGFKKGVECFWLLRAPREGRVFLEFAEPFEFLCEDTCDKSYVEVKYHSDKRLTGARYCCSSPPKERFISLDNELVVIMRGYVEGYRGFRAKFWSDVSEPILETTKYITSAIQTTPTSTRQATLPTTTETPKTTEDLLAIPKISFTDKTVEPTHRWSEKPFTLTSTRRNTPKTGTKTWGNRHTIGPLRTTSTRNTSLLTLVATTTQLPTRRTSPQITSLSTTTIHSTMITSRSSGKEECDCRSWSEWVGECAQPCGGCGHRVRTRQCHKANCRNEEKRTCNFSACPSGTNFLINNGEFHILWRGCCVGLFRSEDECTTLDTDENPFLRLITSFLSIQDIQDIHRSDIRMKIPEKRHQNTN</sequence>
<keyword evidence="1" id="KW-0245">EGF-like domain</keyword>
<dbReference type="PANTHER" id="PTHR10127:SF810">
    <property type="entry name" value="ZINC METALLOPROTEINASE NAS-38"/>
    <property type="match status" value="1"/>
</dbReference>
<dbReference type="InterPro" id="IPR036383">
    <property type="entry name" value="TSP1_rpt_sf"/>
</dbReference>
<accession>A0ABR1ERQ7</accession>
<dbReference type="Gene3D" id="2.20.100.10">
    <property type="entry name" value="Thrombospondin type-1 (TSP1) repeat"/>
    <property type="match status" value="1"/>
</dbReference>
<protein>
    <recommendedName>
        <fullName evidence="11">Metalloendopeptidase</fullName>
        <ecNumber evidence="11">3.4.24.-</ecNumber>
    </recommendedName>
</protein>
<dbReference type="SMART" id="SM00042">
    <property type="entry name" value="CUB"/>
    <property type="match status" value="1"/>
</dbReference>
<dbReference type="Pfam" id="PF01400">
    <property type="entry name" value="Astacin"/>
    <property type="match status" value="1"/>
</dbReference>
<dbReference type="InterPro" id="IPR000884">
    <property type="entry name" value="TSP1_rpt"/>
</dbReference>
<comment type="caution">
    <text evidence="9">Lacks conserved residue(s) required for the propagation of feature annotation.</text>
</comment>
<evidence type="ECO:0000313" key="16">
    <source>
        <dbReference type="Proteomes" id="UP001303046"/>
    </source>
</evidence>
<dbReference type="Pfam" id="PF00431">
    <property type="entry name" value="CUB"/>
    <property type="match status" value="1"/>
</dbReference>
<evidence type="ECO:0000256" key="4">
    <source>
        <dbReference type="ARBA" id="ARBA00022801"/>
    </source>
</evidence>
<evidence type="ECO:0000256" key="1">
    <source>
        <dbReference type="ARBA" id="ARBA00022536"/>
    </source>
</evidence>
<dbReference type="InterPro" id="IPR000742">
    <property type="entry name" value="EGF"/>
</dbReference>
<keyword evidence="4 10" id="KW-0378">Hydrolase</keyword>
<dbReference type="SMART" id="SM00235">
    <property type="entry name" value="ZnMc"/>
    <property type="match status" value="1"/>
</dbReference>
<dbReference type="SUPFAM" id="SSF55486">
    <property type="entry name" value="Metalloproteases ('zincins'), catalytic domain"/>
    <property type="match status" value="1"/>
</dbReference>
<dbReference type="PROSITE" id="PS01180">
    <property type="entry name" value="CUB"/>
    <property type="match status" value="1"/>
</dbReference>
<dbReference type="InterPro" id="IPR024079">
    <property type="entry name" value="MetalloPept_cat_dom_sf"/>
</dbReference>
<dbReference type="EMBL" id="JAVFWL010000006">
    <property type="protein sequence ID" value="KAK6765334.1"/>
    <property type="molecule type" value="Genomic_DNA"/>
</dbReference>
<evidence type="ECO:0000256" key="6">
    <source>
        <dbReference type="ARBA" id="ARBA00023049"/>
    </source>
</evidence>
<feature type="compositionally biased region" description="Polar residues" evidence="12">
    <location>
        <begin position="423"/>
        <end position="439"/>
    </location>
</feature>
<dbReference type="PROSITE" id="PS51864">
    <property type="entry name" value="ASTACIN"/>
    <property type="match status" value="1"/>
</dbReference>
<evidence type="ECO:0000256" key="7">
    <source>
        <dbReference type="ARBA" id="ARBA00023157"/>
    </source>
</evidence>
<dbReference type="PROSITE" id="PS01186">
    <property type="entry name" value="EGF_2"/>
    <property type="match status" value="1"/>
</dbReference>
<dbReference type="Gene3D" id="2.60.120.290">
    <property type="entry name" value="Spermadhesin, CUB domain"/>
    <property type="match status" value="1"/>
</dbReference>
<evidence type="ECO:0000259" key="14">
    <source>
        <dbReference type="PROSITE" id="PS51864"/>
    </source>
</evidence>
<feature type="domain" description="Peptidase M12A" evidence="14">
    <location>
        <begin position="77"/>
        <end position="198"/>
    </location>
</feature>
<reference evidence="15 16" key="1">
    <citation type="submission" date="2023-08" db="EMBL/GenBank/DDBJ databases">
        <title>A Necator americanus chromosomal reference genome.</title>
        <authorList>
            <person name="Ilik V."/>
            <person name="Petrzelkova K.J."/>
            <person name="Pardy F."/>
            <person name="Fuh T."/>
            <person name="Niatou-Singa F.S."/>
            <person name="Gouil Q."/>
            <person name="Baker L."/>
            <person name="Ritchie M.E."/>
            <person name="Jex A.R."/>
            <person name="Gazzola D."/>
            <person name="Li H."/>
            <person name="Toshio Fujiwara R."/>
            <person name="Zhan B."/>
            <person name="Aroian R.V."/>
            <person name="Pafco B."/>
            <person name="Schwarz E.M."/>
        </authorList>
    </citation>
    <scope>NUCLEOTIDE SEQUENCE [LARGE SCALE GENOMIC DNA]</scope>
    <source>
        <strain evidence="15 16">Aroian</strain>
        <tissue evidence="15">Whole animal</tissue>
    </source>
</reference>
<dbReference type="CDD" id="cd00041">
    <property type="entry name" value="CUB"/>
    <property type="match status" value="1"/>
</dbReference>
<evidence type="ECO:0000256" key="5">
    <source>
        <dbReference type="ARBA" id="ARBA00022833"/>
    </source>
</evidence>